<keyword evidence="1" id="KW-0560">Oxidoreductase</keyword>
<dbReference type="PANTHER" id="PTHR13789:SF309">
    <property type="entry name" value="PUTATIVE (AFU_ORTHOLOGUE AFUA_6G14510)-RELATED"/>
    <property type="match status" value="1"/>
</dbReference>
<dbReference type="InterPro" id="IPR036188">
    <property type="entry name" value="FAD/NAD-bd_sf"/>
</dbReference>
<dbReference type="PANTHER" id="PTHR13789">
    <property type="entry name" value="MONOOXYGENASE"/>
    <property type="match status" value="1"/>
</dbReference>
<dbReference type="OrthoDB" id="9782160at2"/>
<keyword evidence="2" id="KW-0503">Monooxygenase</keyword>
<gene>
    <name evidence="4" type="ORF">C1J01_12525</name>
</gene>
<dbReference type="InterPro" id="IPR050493">
    <property type="entry name" value="FAD-dep_Monooxygenase_BioMet"/>
</dbReference>
<dbReference type="AlphaFoldDB" id="A0A2W2FCF6"/>
<evidence type="ECO:0000313" key="4">
    <source>
        <dbReference type="EMBL" id="PZG19277.1"/>
    </source>
</evidence>
<dbReference type="Proteomes" id="UP000249304">
    <property type="component" value="Unassembled WGS sequence"/>
</dbReference>
<evidence type="ECO:0000313" key="5">
    <source>
        <dbReference type="Proteomes" id="UP000249304"/>
    </source>
</evidence>
<accession>A0A2W2FCF6</accession>
<reference evidence="4 5" key="1">
    <citation type="submission" date="2018-01" db="EMBL/GenBank/DDBJ databases">
        <title>Draft genome sequence of Nonomuraea sp. KC333.</title>
        <authorList>
            <person name="Sahin N."/>
            <person name="Saygin H."/>
            <person name="Ay H."/>
        </authorList>
    </citation>
    <scope>NUCLEOTIDE SEQUENCE [LARGE SCALE GENOMIC DNA]</scope>
    <source>
        <strain evidence="4 5">KC333</strain>
    </source>
</reference>
<dbReference type="RefSeq" id="WP_111179116.1">
    <property type="nucleotide sequence ID" value="NZ_POUD01000040.1"/>
</dbReference>
<name>A0A2W2FCF6_9ACTN</name>
<proteinExistence type="predicted"/>
<comment type="caution">
    <text evidence="4">The sequence shown here is derived from an EMBL/GenBank/DDBJ whole genome shotgun (WGS) entry which is preliminary data.</text>
</comment>
<organism evidence="4 5">
    <name type="scientific">Nonomuraea aridisoli</name>
    <dbReference type="NCBI Taxonomy" id="2070368"/>
    <lineage>
        <taxon>Bacteria</taxon>
        <taxon>Bacillati</taxon>
        <taxon>Actinomycetota</taxon>
        <taxon>Actinomycetes</taxon>
        <taxon>Streptosporangiales</taxon>
        <taxon>Streptosporangiaceae</taxon>
        <taxon>Nonomuraea</taxon>
    </lineage>
</organism>
<evidence type="ECO:0000256" key="1">
    <source>
        <dbReference type="ARBA" id="ARBA00023002"/>
    </source>
</evidence>
<dbReference type="GO" id="GO:0071949">
    <property type="term" value="F:FAD binding"/>
    <property type="evidence" value="ECO:0007669"/>
    <property type="project" value="InterPro"/>
</dbReference>
<dbReference type="Gene3D" id="3.50.50.60">
    <property type="entry name" value="FAD/NAD(P)-binding domain"/>
    <property type="match status" value="1"/>
</dbReference>
<dbReference type="GO" id="GO:0004497">
    <property type="term" value="F:monooxygenase activity"/>
    <property type="evidence" value="ECO:0007669"/>
    <property type="project" value="UniProtKB-KW"/>
</dbReference>
<protein>
    <recommendedName>
        <fullName evidence="3">FAD-binding domain-containing protein</fullName>
    </recommendedName>
</protein>
<dbReference type="SUPFAM" id="SSF51905">
    <property type="entry name" value="FAD/NAD(P)-binding domain"/>
    <property type="match status" value="1"/>
</dbReference>
<sequence length="163" mass="17764">MPDLEAVDLDLLQRLYRHEQMPSAVLAAATDWHRPTLMHVLPEVPIWHSDRIVLIGDAGHPVGAGQGASMAIEDAVVLARALEHADVAAALGGYARQRRARIAKMVKSASANRDAKTAGPLARRLRNLFMPVALRLFYERGTSWLYTHDVTAGWQQAAAGGGR</sequence>
<dbReference type="InterPro" id="IPR002938">
    <property type="entry name" value="FAD-bd"/>
</dbReference>
<dbReference type="Pfam" id="PF01494">
    <property type="entry name" value="FAD_binding_3"/>
    <property type="match status" value="1"/>
</dbReference>
<feature type="domain" description="FAD-binding" evidence="3">
    <location>
        <begin position="47"/>
        <end position="107"/>
    </location>
</feature>
<dbReference type="EMBL" id="POUD01000040">
    <property type="protein sequence ID" value="PZG19277.1"/>
    <property type="molecule type" value="Genomic_DNA"/>
</dbReference>
<evidence type="ECO:0000259" key="3">
    <source>
        <dbReference type="Pfam" id="PF01494"/>
    </source>
</evidence>
<keyword evidence="5" id="KW-1185">Reference proteome</keyword>
<evidence type="ECO:0000256" key="2">
    <source>
        <dbReference type="ARBA" id="ARBA00023033"/>
    </source>
</evidence>